<dbReference type="EMBL" id="JAKNCT010000003">
    <property type="protein sequence ID" value="MCG5030481.1"/>
    <property type="molecule type" value="Genomic_DNA"/>
</dbReference>
<dbReference type="Gene3D" id="3.40.50.300">
    <property type="entry name" value="P-loop containing nucleotide triphosphate hydrolases"/>
    <property type="match status" value="1"/>
</dbReference>
<comment type="caution">
    <text evidence="7">The sequence shown here is derived from an EMBL/GenBank/DDBJ whole genome shotgun (WGS) entry which is preliminary data.</text>
</comment>
<dbReference type="Proteomes" id="UP001297600">
    <property type="component" value="Unassembled WGS sequence"/>
</dbReference>
<dbReference type="PANTHER" id="PTHR32071">
    <property type="entry name" value="TRANSCRIPTIONAL REGULATORY PROTEIN"/>
    <property type="match status" value="1"/>
</dbReference>
<protein>
    <submittedName>
        <fullName evidence="7">Sigma-54 dependent transcriptional regulator</fullName>
    </submittedName>
</protein>
<dbReference type="CDD" id="cd00009">
    <property type="entry name" value="AAA"/>
    <property type="match status" value="1"/>
</dbReference>
<dbReference type="PROSITE" id="PS00676">
    <property type="entry name" value="SIGMA54_INTERACT_2"/>
    <property type="match status" value="1"/>
</dbReference>
<evidence type="ECO:0000313" key="7">
    <source>
        <dbReference type="EMBL" id="MCG5030481.1"/>
    </source>
</evidence>
<feature type="domain" description="Sigma-54 factor interaction" evidence="6">
    <location>
        <begin position="200"/>
        <end position="430"/>
    </location>
</feature>
<dbReference type="InterPro" id="IPR002078">
    <property type="entry name" value="Sigma_54_int"/>
</dbReference>
<dbReference type="PROSITE" id="PS50045">
    <property type="entry name" value="SIGMA54_INTERACT_4"/>
    <property type="match status" value="1"/>
</dbReference>
<dbReference type="InterPro" id="IPR003593">
    <property type="entry name" value="AAA+_ATPase"/>
</dbReference>
<dbReference type="SUPFAM" id="SSF55781">
    <property type="entry name" value="GAF domain-like"/>
    <property type="match status" value="1"/>
</dbReference>
<dbReference type="InterPro" id="IPR025944">
    <property type="entry name" value="Sigma_54_int_dom_CS"/>
</dbReference>
<sequence>MDTHQKGLEGPGQAPRELYESVSEVCSLASPLQALRRLVRLLQQQGLPVSGIFVNTFFSETRSIRFFARADATESLRLDIEVKIPEGLVGELSYEHRPETLLVRSLSEDPVTAWATRNVIAGIGSYVMQRLELDGQHVGVICFYSLREKAWLESQAALIASLAQPLSTWVARAWAAHIGRENEALRRQLRQEKSEPLERFLAASPGLYQVAQKMRRIADTDVTVLIEGESGTGKEVTARTLVQMSSRRNAPFIAINCGAIPASLIESELFGYEKGAFTDAKNRHAGYFEQAEGGTLFLDEIEELSALAQVKLLRVLQERTITRVGGESSIPVDVRIIAATNRSLEEMVEKGLFRTDLYYRLHVFPIKLPPLRDRPGDIGLLARLFLKRIAAKYHLSEIPRLTAQALEEAVRYRWPGNVRELENSTERAALEEGPVIRHLVQRPGPRPAPAALARPLPQRAEPAAPDLAAYDWEGLQKAYFAALLKSCYGKISGPGGAAERAGMHPNTLRSRLSKLGLL</sequence>
<dbReference type="RefSeq" id="WP_237978136.1">
    <property type="nucleotide sequence ID" value="NZ_JAKNCT010000003.1"/>
</dbReference>
<dbReference type="SMART" id="SM00382">
    <property type="entry name" value="AAA"/>
    <property type="match status" value="1"/>
</dbReference>
<dbReference type="Pfam" id="PF00158">
    <property type="entry name" value="Sigma54_activat"/>
    <property type="match status" value="1"/>
</dbReference>
<evidence type="ECO:0000256" key="4">
    <source>
        <dbReference type="ARBA" id="ARBA00023125"/>
    </source>
</evidence>
<evidence type="ECO:0000256" key="1">
    <source>
        <dbReference type="ARBA" id="ARBA00022741"/>
    </source>
</evidence>
<gene>
    <name evidence="7" type="ORF">MAF45_03340</name>
</gene>
<keyword evidence="2" id="KW-0067">ATP-binding</keyword>
<evidence type="ECO:0000256" key="2">
    <source>
        <dbReference type="ARBA" id="ARBA00022840"/>
    </source>
</evidence>
<dbReference type="InterPro" id="IPR029016">
    <property type="entry name" value="GAF-like_dom_sf"/>
</dbReference>
<keyword evidence="1" id="KW-0547">Nucleotide-binding</keyword>
<evidence type="ECO:0000256" key="5">
    <source>
        <dbReference type="ARBA" id="ARBA00023163"/>
    </source>
</evidence>
<proteinExistence type="predicted"/>
<dbReference type="InterPro" id="IPR027417">
    <property type="entry name" value="P-loop_NTPase"/>
</dbReference>
<accession>A0ABS9MPD9</accession>
<organism evidence="7 8">
    <name type="scientific">Mesosutterella porci</name>
    <dbReference type="NCBI Taxonomy" id="2915351"/>
    <lineage>
        <taxon>Bacteria</taxon>
        <taxon>Pseudomonadati</taxon>
        <taxon>Pseudomonadota</taxon>
        <taxon>Betaproteobacteria</taxon>
        <taxon>Burkholderiales</taxon>
        <taxon>Sutterellaceae</taxon>
        <taxon>Mesosutterella</taxon>
    </lineage>
</organism>
<name>A0ABS9MPD9_9BURK</name>
<keyword evidence="8" id="KW-1185">Reference proteome</keyword>
<dbReference type="InterPro" id="IPR025943">
    <property type="entry name" value="Sigma_54_int_dom_ATP-bd_2"/>
</dbReference>
<keyword evidence="4" id="KW-0238">DNA-binding</keyword>
<keyword evidence="5" id="KW-0804">Transcription</keyword>
<dbReference type="SUPFAM" id="SSF52540">
    <property type="entry name" value="P-loop containing nucleoside triphosphate hydrolases"/>
    <property type="match status" value="1"/>
</dbReference>
<evidence type="ECO:0000313" key="8">
    <source>
        <dbReference type="Proteomes" id="UP001297600"/>
    </source>
</evidence>
<evidence type="ECO:0000256" key="3">
    <source>
        <dbReference type="ARBA" id="ARBA00023015"/>
    </source>
</evidence>
<dbReference type="Gene3D" id="1.10.8.60">
    <property type="match status" value="1"/>
</dbReference>
<dbReference type="PANTHER" id="PTHR32071:SF117">
    <property type="entry name" value="PTS-DEPENDENT DIHYDROXYACETONE KINASE OPERON REGULATORY PROTEIN-RELATED"/>
    <property type="match status" value="1"/>
</dbReference>
<reference evidence="7 8" key="1">
    <citation type="submission" date="2022-02" db="EMBL/GenBank/DDBJ databases">
        <title>Mesosutterella porci, a novel member of the family Sutterellaceae from pig feces.</title>
        <authorList>
            <person name="Wylensek D."/>
            <person name="Clavel T."/>
        </authorList>
    </citation>
    <scope>NUCLEOTIDE SEQUENCE [LARGE SCALE GENOMIC DNA]</scope>
    <source>
        <strain evidence="8">oilRF-744-wt-GAM-9</strain>
    </source>
</reference>
<dbReference type="InterPro" id="IPR058031">
    <property type="entry name" value="AAA_lid_NorR"/>
</dbReference>
<dbReference type="PROSITE" id="PS00688">
    <property type="entry name" value="SIGMA54_INTERACT_3"/>
    <property type="match status" value="1"/>
</dbReference>
<dbReference type="Pfam" id="PF25601">
    <property type="entry name" value="AAA_lid_14"/>
    <property type="match status" value="1"/>
</dbReference>
<evidence type="ECO:0000259" key="6">
    <source>
        <dbReference type="PROSITE" id="PS50045"/>
    </source>
</evidence>
<dbReference type="Gene3D" id="3.30.450.40">
    <property type="match status" value="1"/>
</dbReference>
<keyword evidence="3" id="KW-0805">Transcription regulation</keyword>